<organism evidence="2 3">
    <name type="scientific">Rhizocola hellebori</name>
    <dbReference type="NCBI Taxonomy" id="1392758"/>
    <lineage>
        <taxon>Bacteria</taxon>
        <taxon>Bacillati</taxon>
        <taxon>Actinomycetota</taxon>
        <taxon>Actinomycetes</taxon>
        <taxon>Micromonosporales</taxon>
        <taxon>Micromonosporaceae</taxon>
        <taxon>Rhizocola</taxon>
    </lineage>
</organism>
<dbReference type="Proteomes" id="UP000612899">
    <property type="component" value="Unassembled WGS sequence"/>
</dbReference>
<gene>
    <name evidence="2" type="ORF">Rhe02_94920</name>
</gene>
<keyword evidence="3" id="KW-1185">Reference proteome</keyword>
<proteinExistence type="predicted"/>
<comment type="caution">
    <text evidence="2">The sequence shown here is derived from an EMBL/GenBank/DDBJ whole genome shotgun (WGS) entry which is preliminary data.</text>
</comment>
<dbReference type="EMBL" id="BONY01000133">
    <property type="protein sequence ID" value="GIH11425.1"/>
    <property type="molecule type" value="Genomic_DNA"/>
</dbReference>
<dbReference type="AlphaFoldDB" id="A0A8J3VM02"/>
<name>A0A8J3VM02_9ACTN</name>
<evidence type="ECO:0000256" key="1">
    <source>
        <dbReference type="SAM" id="MobiDB-lite"/>
    </source>
</evidence>
<protein>
    <submittedName>
        <fullName evidence="2">Uncharacterized protein</fullName>
    </submittedName>
</protein>
<accession>A0A8J3VM02</accession>
<evidence type="ECO:0000313" key="3">
    <source>
        <dbReference type="Proteomes" id="UP000612899"/>
    </source>
</evidence>
<feature type="region of interest" description="Disordered" evidence="1">
    <location>
        <begin position="99"/>
        <end position="145"/>
    </location>
</feature>
<reference evidence="2" key="1">
    <citation type="submission" date="2021-01" db="EMBL/GenBank/DDBJ databases">
        <title>Whole genome shotgun sequence of Rhizocola hellebori NBRC 109834.</title>
        <authorList>
            <person name="Komaki H."/>
            <person name="Tamura T."/>
        </authorList>
    </citation>
    <scope>NUCLEOTIDE SEQUENCE</scope>
    <source>
        <strain evidence="2">NBRC 109834</strain>
    </source>
</reference>
<feature type="compositionally biased region" description="Low complexity" evidence="1">
    <location>
        <begin position="99"/>
        <end position="123"/>
    </location>
</feature>
<dbReference type="RefSeq" id="WP_203915145.1">
    <property type="nucleotide sequence ID" value="NZ_BONY01000133.1"/>
</dbReference>
<sequence>MTDTKTETKAKYPSAVYAAAGVGDFVYEQLRKLQTKAIEFGTEAGAQAPEWKKKVAELGTKVDANKVRESVVTGTQFAAEKATKVYDTLVVRGEKAFAAQDTATKPAADTAASAKATTEASAQPAEDVETAAPVAKKAAPRKKTA</sequence>
<evidence type="ECO:0000313" key="2">
    <source>
        <dbReference type="EMBL" id="GIH11425.1"/>
    </source>
</evidence>